<proteinExistence type="predicted"/>
<reference evidence="1 2" key="1">
    <citation type="submission" date="2020-05" db="EMBL/GenBank/DDBJ databases">
        <title>WGS assembly of Panicum virgatum.</title>
        <authorList>
            <person name="Lovell J.T."/>
            <person name="Jenkins J."/>
            <person name="Shu S."/>
            <person name="Juenger T.E."/>
            <person name="Schmutz J."/>
        </authorList>
    </citation>
    <scope>NUCLEOTIDE SEQUENCE [LARGE SCALE GENOMIC DNA]</scope>
    <source>
        <strain evidence="2">cv. AP13</strain>
    </source>
</reference>
<evidence type="ECO:0000313" key="2">
    <source>
        <dbReference type="Proteomes" id="UP000823388"/>
    </source>
</evidence>
<protein>
    <submittedName>
        <fullName evidence="1">Uncharacterized protein</fullName>
    </submittedName>
</protein>
<accession>A0A8T0P368</accession>
<dbReference type="AlphaFoldDB" id="A0A8T0P368"/>
<dbReference type="Proteomes" id="UP000823388">
    <property type="component" value="Chromosome 9K"/>
</dbReference>
<keyword evidence="2" id="KW-1185">Reference proteome</keyword>
<organism evidence="1 2">
    <name type="scientific">Panicum virgatum</name>
    <name type="common">Blackwell switchgrass</name>
    <dbReference type="NCBI Taxonomy" id="38727"/>
    <lineage>
        <taxon>Eukaryota</taxon>
        <taxon>Viridiplantae</taxon>
        <taxon>Streptophyta</taxon>
        <taxon>Embryophyta</taxon>
        <taxon>Tracheophyta</taxon>
        <taxon>Spermatophyta</taxon>
        <taxon>Magnoliopsida</taxon>
        <taxon>Liliopsida</taxon>
        <taxon>Poales</taxon>
        <taxon>Poaceae</taxon>
        <taxon>PACMAD clade</taxon>
        <taxon>Panicoideae</taxon>
        <taxon>Panicodae</taxon>
        <taxon>Paniceae</taxon>
        <taxon>Panicinae</taxon>
        <taxon>Panicum</taxon>
        <taxon>Panicum sect. Hiantes</taxon>
    </lineage>
</organism>
<gene>
    <name evidence="1" type="ORF">PVAP13_9KG544200</name>
</gene>
<comment type="caution">
    <text evidence="1">The sequence shown here is derived from an EMBL/GenBank/DDBJ whole genome shotgun (WGS) entry which is preliminary data.</text>
</comment>
<evidence type="ECO:0000313" key="1">
    <source>
        <dbReference type="EMBL" id="KAG2555159.1"/>
    </source>
</evidence>
<dbReference type="EMBL" id="CM029053">
    <property type="protein sequence ID" value="KAG2555159.1"/>
    <property type="molecule type" value="Genomic_DNA"/>
</dbReference>
<name>A0A8T0P368_PANVG</name>
<sequence length="100" mass="11107">MYAAFPACRAVAPTFFPFPARSLAFCGDEIFGLVGFFETQASKSPCLLIPISSFSLPSQHKARFLLVRGKGPPYSSYYCLAALARICIYLHASYLQRILF</sequence>